<comment type="cofactor">
    <cofactor evidence="8">
        <name>Zn(2+)</name>
        <dbReference type="ChEBI" id="CHEBI:29105"/>
    </cofactor>
    <text evidence="8">Binds 2 Zn(2+) ions per subunit.</text>
</comment>
<feature type="binding site" evidence="8">
    <location>
        <position position="583"/>
    </location>
    <ligand>
        <name>Zn(2+)</name>
        <dbReference type="ChEBI" id="CHEBI:29105"/>
        <label>2</label>
        <note>catalytic</note>
    </ligand>
</feature>
<keyword evidence="2" id="KW-0645">Protease</keyword>
<dbReference type="GO" id="GO:0030198">
    <property type="term" value="P:extracellular matrix organization"/>
    <property type="evidence" value="ECO:0007669"/>
    <property type="project" value="TreeGrafter"/>
</dbReference>
<evidence type="ECO:0000256" key="9">
    <source>
        <dbReference type="PIRSR" id="PIRSR621190-5"/>
    </source>
</evidence>
<evidence type="ECO:0000256" key="4">
    <source>
        <dbReference type="ARBA" id="ARBA00022801"/>
    </source>
</evidence>
<feature type="domain" description="Peptidase metallopeptidase" evidence="11">
    <location>
        <begin position="459"/>
        <end position="624"/>
    </location>
</feature>
<dbReference type="CDD" id="cd04278">
    <property type="entry name" value="ZnMc_MMP"/>
    <property type="match status" value="1"/>
</dbReference>
<keyword evidence="8" id="KW-0106">Calcium</keyword>
<keyword evidence="3 8" id="KW-0479">Metal-binding</keyword>
<feature type="binding site" evidence="8">
    <location>
        <position position="556"/>
    </location>
    <ligand>
        <name>Ca(2+)</name>
        <dbReference type="ChEBI" id="CHEBI:29108"/>
        <label>3</label>
    </ligand>
</feature>
<feature type="binding site" evidence="8">
    <location>
        <position position="579"/>
    </location>
    <ligand>
        <name>Zn(2+)</name>
        <dbReference type="ChEBI" id="CHEBI:29105"/>
        <label>2</label>
        <note>catalytic</note>
    </ligand>
</feature>
<dbReference type="GO" id="GO:0008270">
    <property type="term" value="F:zinc ion binding"/>
    <property type="evidence" value="ECO:0007669"/>
    <property type="project" value="InterPro"/>
</dbReference>
<dbReference type="InterPro" id="IPR001818">
    <property type="entry name" value="Pept_M10_metallopeptidase"/>
</dbReference>
<evidence type="ECO:0000256" key="8">
    <source>
        <dbReference type="PIRSR" id="PIRSR621190-2"/>
    </source>
</evidence>
<proteinExistence type="inferred from homology"/>
<evidence type="ECO:0000256" key="6">
    <source>
        <dbReference type="ARBA" id="ARBA00023049"/>
    </source>
</evidence>
<dbReference type="InterPro" id="IPR024079">
    <property type="entry name" value="MetalloPept_cat_dom_sf"/>
</dbReference>
<feature type="region of interest" description="Disordered" evidence="10">
    <location>
        <begin position="1"/>
        <end position="27"/>
    </location>
</feature>
<feature type="binding site" evidence="8">
    <location>
        <position position="533"/>
    </location>
    <ligand>
        <name>Ca(2+)</name>
        <dbReference type="ChEBI" id="CHEBI:29108"/>
        <label>3</label>
    </ligand>
</feature>
<dbReference type="AlphaFoldDB" id="A0A176W1W9"/>
<evidence type="ECO:0000256" key="7">
    <source>
        <dbReference type="PIRSR" id="PIRSR621190-1"/>
    </source>
</evidence>
<dbReference type="PANTHER" id="PTHR10201:SF272">
    <property type="entry name" value="METALLOENDOPROTEINASE 5-MMP"/>
    <property type="match status" value="1"/>
</dbReference>
<protein>
    <recommendedName>
        <fullName evidence="11">Peptidase metallopeptidase domain-containing protein</fullName>
    </recommendedName>
</protein>
<dbReference type="GO" id="GO:0030574">
    <property type="term" value="P:collagen catabolic process"/>
    <property type="evidence" value="ECO:0007669"/>
    <property type="project" value="TreeGrafter"/>
</dbReference>
<keyword evidence="6" id="KW-0482">Metalloprotease</keyword>
<evidence type="ECO:0000256" key="2">
    <source>
        <dbReference type="ARBA" id="ARBA00022670"/>
    </source>
</evidence>
<dbReference type="InterPro" id="IPR033739">
    <property type="entry name" value="M10A_MMP"/>
</dbReference>
<evidence type="ECO:0000313" key="12">
    <source>
        <dbReference type="EMBL" id="OAE27060.1"/>
    </source>
</evidence>
<dbReference type="PRINTS" id="PR00138">
    <property type="entry name" value="MATRIXIN"/>
</dbReference>
<dbReference type="SUPFAM" id="SSF47090">
    <property type="entry name" value="PGBD-like"/>
    <property type="match status" value="1"/>
</dbReference>
<feature type="binding site" evidence="8">
    <location>
        <position position="528"/>
    </location>
    <ligand>
        <name>Zn(2+)</name>
        <dbReference type="ChEBI" id="CHEBI:29105"/>
        <label>1</label>
    </ligand>
</feature>
<feature type="binding site" evidence="8">
    <location>
        <position position="541"/>
    </location>
    <ligand>
        <name>Zn(2+)</name>
        <dbReference type="ChEBI" id="CHEBI:29105"/>
        <label>1</label>
    </ligand>
</feature>
<dbReference type="EMBL" id="LVLJ01001998">
    <property type="protein sequence ID" value="OAE27060.1"/>
    <property type="molecule type" value="Genomic_DNA"/>
</dbReference>
<feature type="binding site" evidence="8">
    <location>
        <position position="551"/>
    </location>
    <ligand>
        <name>Zn(2+)</name>
        <dbReference type="ChEBI" id="CHEBI:29105"/>
        <label>1</label>
    </ligand>
</feature>
<dbReference type="Proteomes" id="UP000077202">
    <property type="component" value="Unassembled WGS sequence"/>
</dbReference>
<keyword evidence="4" id="KW-0378">Hydrolase</keyword>
<comment type="cofactor">
    <cofactor evidence="8">
        <name>Ca(2+)</name>
        <dbReference type="ChEBI" id="CHEBI:29108"/>
    </cofactor>
    <text evidence="8">Can bind about 5 Ca(2+) ions per subunit.</text>
</comment>
<evidence type="ECO:0000256" key="5">
    <source>
        <dbReference type="ARBA" id="ARBA00022833"/>
    </source>
</evidence>
<dbReference type="GO" id="GO:0006508">
    <property type="term" value="P:proteolysis"/>
    <property type="evidence" value="ECO:0007669"/>
    <property type="project" value="UniProtKB-KW"/>
</dbReference>
<organism evidence="12 13">
    <name type="scientific">Marchantia polymorpha subsp. ruderalis</name>
    <dbReference type="NCBI Taxonomy" id="1480154"/>
    <lineage>
        <taxon>Eukaryota</taxon>
        <taxon>Viridiplantae</taxon>
        <taxon>Streptophyta</taxon>
        <taxon>Embryophyta</taxon>
        <taxon>Marchantiophyta</taxon>
        <taxon>Marchantiopsida</taxon>
        <taxon>Marchantiidae</taxon>
        <taxon>Marchantiales</taxon>
        <taxon>Marchantiaceae</taxon>
        <taxon>Marchantia</taxon>
    </lineage>
</organism>
<feature type="binding site" evidence="8">
    <location>
        <position position="589"/>
    </location>
    <ligand>
        <name>Zn(2+)</name>
        <dbReference type="ChEBI" id="CHEBI:29105"/>
        <label>2</label>
        <note>catalytic</note>
    </ligand>
</feature>
<feature type="binding site" evidence="8">
    <location>
        <position position="556"/>
    </location>
    <ligand>
        <name>Ca(2+)</name>
        <dbReference type="ChEBI" id="CHEBI:29108"/>
        <label>1</label>
    </ligand>
</feature>
<dbReference type="InterPro" id="IPR036365">
    <property type="entry name" value="PGBD-like_sf"/>
</dbReference>
<dbReference type="SMART" id="SM00235">
    <property type="entry name" value="ZnMc"/>
    <property type="match status" value="1"/>
</dbReference>
<evidence type="ECO:0000259" key="11">
    <source>
        <dbReference type="SMART" id="SM00235"/>
    </source>
</evidence>
<feature type="binding site" evidence="8">
    <location>
        <position position="597"/>
    </location>
    <ligand>
        <name>Zn(2+)</name>
        <dbReference type="ChEBI" id="CHEBI:29105"/>
        <label>2</label>
        <note>catalytic</note>
    </ligand>
</feature>
<evidence type="ECO:0000256" key="1">
    <source>
        <dbReference type="ARBA" id="ARBA00009614"/>
    </source>
</evidence>
<dbReference type="InterPro" id="IPR002477">
    <property type="entry name" value="Peptidoglycan-bd-like"/>
</dbReference>
<dbReference type="GO" id="GO:0004222">
    <property type="term" value="F:metalloendopeptidase activity"/>
    <property type="evidence" value="ECO:0007669"/>
    <property type="project" value="InterPro"/>
</dbReference>
<name>A0A176W1W9_MARPO</name>
<evidence type="ECO:0000256" key="10">
    <source>
        <dbReference type="SAM" id="MobiDB-lite"/>
    </source>
</evidence>
<sequence length="659" mass="72998">MEKIWAPESSQRKSGQHRRLARTTPSRALEIGSSQDSAVLVHILMIGCWLERLTLSQTDPPRQSLGQNHHDLVVVAVEHKLSLYSSRGLLTTGTRSTHFQTGNGSECSRVERIPFAEGASRRILNHSSVAHTAPWSQSGPRLRRALRGSYPPLPTIETSVRSEEHYVTVELRPSRVLFAACERVQKLSKVDKLKGAVKNRVGAIKVKCSRDSADQGSASAGKQEDEGRAKRPKLECLECFCKEISPSIRLYFANSGEARSTRMVLRRIEGRWPDFRIASKSNSRALQFLSRFPSLLFLPNEMLPLKLLLFTLLGTGVTFACAEEREGSSGPSRSKWASKFGALANLRRGDKHEAVADLKQYLSQFGYIKLEKEGDLSLEFDELLMDAINLYQVRHSIPVTGVLSNHTLRLLHSPRCGRADVEEGRPLMLERQQLGKVPLPESVLGHLENFEGHWAVYAPSEKWQSSRNLTIAFSSIDIVPSVAETDAKAAIVAAFATWSRVIPVNFTETDNSTEADIEIRFVGGDHGDGDPFDGRLGILAHAFAPEDGRFHFDKDEVWTVDVDSNDDEDAIDLETVALHEIGHLLGLAHTHVEGAVMYPSIVTRQVKRHLTVDDIHGAQALYGSNYVRRLNTACQDHSTQEAQYGADMTTFGTAGAGSP</sequence>
<reference evidence="12" key="1">
    <citation type="submission" date="2016-03" db="EMBL/GenBank/DDBJ databases">
        <title>Mechanisms controlling the formation of the plant cell surface in tip-growing cells are functionally conserved among land plants.</title>
        <authorList>
            <person name="Honkanen S."/>
            <person name="Jones V.A."/>
            <person name="Morieri G."/>
            <person name="Champion C."/>
            <person name="Hetherington A.J."/>
            <person name="Kelly S."/>
            <person name="Saint-Marcoux D."/>
            <person name="Proust H."/>
            <person name="Prescott H."/>
            <person name="Dolan L."/>
        </authorList>
    </citation>
    <scope>NUCLEOTIDE SEQUENCE [LARGE SCALE GENOMIC DNA]</scope>
    <source>
        <tissue evidence="12">Whole gametophyte</tissue>
    </source>
</reference>
<feature type="binding site" evidence="8">
    <location>
        <position position="516"/>
    </location>
    <ligand>
        <name>Ca(2+)</name>
        <dbReference type="ChEBI" id="CHEBI:29108"/>
        <label>2</label>
    </ligand>
</feature>
<comment type="caution">
    <text evidence="12">The sequence shown here is derived from an EMBL/GenBank/DDBJ whole genome shotgun (WGS) entry which is preliminary data.</text>
</comment>
<dbReference type="PANTHER" id="PTHR10201">
    <property type="entry name" value="MATRIX METALLOPROTEINASE"/>
    <property type="match status" value="1"/>
</dbReference>
<dbReference type="Gene3D" id="3.40.390.10">
    <property type="entry name" value="Collagenase (Catalytic Domain)"/>
    <property type="match status" value="1"/>
</dbReference>
<gene>
    <name evidence="12" type="ORF">AXG93_1440s1160</name>
</gene>
<feature type="short sequence motif" description="Cysteine switch" evidence="9">
    <location>
        <begin position="414"/>
        <end position="421"/>
    </location>
</feature>
<dbReference type="Pfam" id="PF01471">
    <property type="entry name" value="PG_binding_1"/>
    <property type="match status" value="1"/>
</dbReference>
<dbReference type="SUPFAM" id="SSF55486">
    <property type="entry name" value="Metalloproteases ('zincins'), catalytic domain"/>
    <property type="match status" value="1"/>
</dbReference>
<accession>A0A176W1W9</accession>
<dbReference type="Pfam" id="PF00413">
    <property type="entry name" value="Peptidase_M10"/>
    <property type="match status" value="1"/>
</dbReference>
<feature type="binding site" evidence="8">
    <location>
        <position position="534"/>
    </location>
    <ligand>
        <name>Ca(2+)</name>
        <dbReference type="ChEBI" id="CHEBI:29108"/>
        <label>3</label>
    </ligand>
</feature>
<comment type="similarity">
    <text evidence="1">Belongs to the peptidase M10A family. Matrix metalloproteinases (MMPs) subfamily.</text>
</comment>
<feature type="active site" evidence="7">
    <location>
        <position position="580"/>
    </location>
</feature>
<evidence type="ECO:0000313" key="13">
    <source>
        <dbReference type="Proteomes" id="UP000077202"/>
    </source>
</evidence>
<feature type="binding site" evidence="8">
    <location>
        <position position="553"/>
    </location>
    <ligand>
        <name>Ca(2+)</name>
        <dbReference type="ChEBI" id="CHEBI:29108"/>
        <label>3</label>
    </ligand>
</feature>
<keyword evidence="5 8" id="KW-0862">Zinc</keyword>
<keyword evidence="13" id="KW-1185">Reference proteome</keyword>
<feature type="binding site" description="in inhibited form" evidence="8">
    <location>
        <position position="416"/>
    </location>
    <ligand>
        <name>Zn(2+)</name>
        <dbReference type="ChEBI" id="CHEBI:29105"/>
        <label>2</label>
        <note>catalytic</note>
    </ligand>
</feature>
<dbReference type="GO" id="GO:0031012">
    <property type="term" value="C:extracellular matrix"/>
    <property type="evidence" value="ECO:0007669"/>
    <property type="project" value="InterPro"/>
</dbReference>
<dbReference type="InterPro" id="IPR021190">
    <property type="entry name" value="Pept_M10A"/>
</dbReference>
<feature type="binding site" evidence="8">
    <location>
        <position position="526"/>
    </location>
    <ligand>
        <name>Zn(2+)</name>
        <dbReference type="ChEBI" id="CHEBI:29105"/>
        <label>1</label>
    </ligand>
</feature>
<dbReference type="InterPro" id="IPR006026">
    <property type="entry name" value="Peptidase_Metallo"/>
</dbReference>
<evidence type="ECO:0000256" key="3">
    <source>
        <dbReference type="ARBA" id="ARBA00022723"/>
    </source>
</evidence>